<protein>
    <recommendedName>
        <fullName evidence="8">Dynein axonemal assembly factor 4</fullName>
    </recommendedName>
</protein>
<dbReference type="GO" id="GO:0003779">
    <property type="term" value="F:actin binding"/>
    <property type="evidence" value="ECO:0007669"/>
    <property type="project" value="UniProtKB-KW"/>
</dbReference>
<dbReference type="PANTHER" id="PTHR45632:SF26">
    <property type="entry name" value="BTB DOMAIN-CONTAINING PROTEIN"/>
    <property type="match status" value="1"/>
</dbReference>
<keyword evidence="14" id="KW-1185">Reference proteome</keyword>
<dbReference type="Gene3D" id="1.25.40.10">
    <property type="entry name" value="Tetratricopeptide repeat domain"/>
    <property type="match status" value="1"/>
</dbReference>
<keyword evidence="4" id="KW-0802">TPR repeat</keyword>
<organism evidence="13 14">
    <name type="scientific">Nezara viridula</name>
    <name type="common">Southern green stink bug</name>
    <name type="synonym">Cimex viridulus</name>
    <dbReference type="NCBI Taxonomy" id="85310"/>
    <lineage>
        <taxon>Eukaryota</taxon>
        <taxon>Metazoa</taxon>
        <taxon>Ecdysozoa</taxon>
        <taxon>Arthropoda</taxon>
        <taxon>Hexapoda</taxon>
        <taxon>Insecta</taxon>
        <taxon>Pterygota</taxon>
        <taxon>Neoptera</taxon>
        <taxon>Paraneoptera</taxon>
        <taxon>Hemiptera</taxon>
        <taxon>Heteroptera</taxon>
        <taxon>Panheteroptera</taxon>
        <taxon>Pentatomomorpha</taxon>
        <taxon>Pentatomoidea</taxon>
        <taxon>Pentatomidae</taxon>
        <taxon>Pentatominae</taxon>
        <taxon>Nezara</taxon>
    </lineage>
</organism>
<dbReference type="EMBL" id="OV725080">
    <property type="protein sequence ID" value="CAH1400508.1"/>
    <property type="molecule type" value="Genomic_DNA"/>
</dbReference>
<reference evidence="13" key="1">
    <citation type="submission" date="2022-01" db="EMBL/GenBank/DDBJ databases">
        <authorList>
            <person name="King R."/>
        </authorList>
    </citation>
    <scope>NUCLEOTIDE SEQUENCE</scope>
</reference>
<keyword evidence="2" id="KW-0880">Kelch repeat</keyword>
<feature type="domain" description="CS" evidence="12">
    <location>
        <begin position="3"/>
        <end position="87"/>
    </location>
</feature>
<dbReference type="SMART" id="SM00612">
    <property type="entry name" value="Kelch"/>
    <property type="match status" value="5"/>
</dbReference>
<dbReference type="Pfam" id="PF00651">
    <property type="entry name" value="BTB"/>
    <property type="match status" value="1"/>
</dbReference>
<feature type="region of interest" description="Disordered" evidence="10">
    <location>
        <begin position="187"/>
        <end position="228"/>
    </location>
</feature>
<dbReference type="InterPro" id="IPR000210">
    <property type="entry name" value="BTB/POZ_dom"/>
</dbReference>
<dbReference type="PROSITE" id="PS51203">
    <property type="entry name" value="CS"/>
    <property type="match status" value="1"/>
</dbReference>
<proteinExistence type="predicted"/>
<dbReference type="SUPFAM" id="SSF117281">
    <property type="entry name" value="Kelch motif"/>
    <property type="match status" value="1"/>
</dbReference>
<dbReference type="InterPro" id="IPR011333">
    <property type="entry name" value="SKP1/BTB/POZ_sf"/>
</dbReference>
<keyword evidence="6" id="KW-0966">Cell projection</keyword>
<evidence type="ECO:0000256" key="1">
    <source>
        <dbReference type="ARBA" id="ARBA00004487"/>
    </source>
</evidence>
<evidence type="ECO:0000256" key="3">
    <source>
        <dbReference type="ARBA" id="ARBA00022737"/>
    </source>
</evidence>
<dbReference type="InterPro" id="IPR006652">
    <property type="entry name" value="Kelch_1"/>
</dbReference>
<dbReference type="Gene3D" id="2.120.10.80">
    <property type="entry name" value="Kelch-type beta propeller"/>
    <property type="match status" value="1"/>
</dbReference>
<evidence type="ECO:0000313" key="13">
    <source>
        <dbReference type="EMBL" id="CAH1400508.1"/>
    </source>
</evidence>
<evidence type="ECO:0000256" key="5">
    <source>
        <dbReference type="ARBA" id="ARBA00022902"/>
    </source>
</evidence>
<evidence type="ECO:0000256" key="10">
    <source>
        <dbReference type="SAM" id="MobiDB-lite"/>
    </source>
</evidence>
<dbReference type="SUPFAM" id="SSF54695">
    <property type="entry name" value="POZ domain"/>
    <property type="match status" value="1"/>
</dbReference>
<dbReference type="CDD" id="cd06469">
    <property type="entry name" value="p23_DYX1C1_like"/>
    <property type="match status" value="1"/>
</dbReference>
<dbReference type="Pfam" id="PF04969">
    <property type="entry name" value="CS"/>
    <property type="match status" value="1"/>
</dbReference>
<evidence type="ECO:0000256" key="8">
    <source>
        <dbReference type="ARBA" id="ARBA00024430"/>
    </source>
</evidence>
<dbReference type="InterPro" id="IPR015915">
    <property type="entry name" value="Kelch-typ_b-propeller"/>
</dbReference>
<dbReference type="OrthoDB" id="191037at2759"/>
<dbReference type="GO" id="GO:0043005">
    <property type="term" value="C:neuron projection"/>
    <property type="evidence" value="ECO:0007669"/>
    <property type="project" value="UniProtKB-SubCell"/>
</dbReference>
<dbReference type="GO" id="GO:0003341">
    <property type="term" value="P:cilium movement"/>
    <property type="evidence" value="ECO:0007669"/>
    <property type="project" value="InterPro"/>
</dbReference>
<evidence type="ECO:0000256" key="7">
    <source>
        <dbReference type="ARBA" id="ARBA00024190"/>
    </source>
</evidence>
<evidence type="ECO:0000256" key="2">
    <source>
        <dbReference type="ARBA" id="ARBA00022441"/>
    </source>
</evidence>
<feature type="domain" description="BTB" evidence="11">
    <location>
        <begin position="425"/>
        <end position="479"/>
    </location>
</feature>
<comment type="subcellular location">
    <subcellularLocation>
        <location evidence="1">Cell projection</location>
        <location evidence="1">Neuron projection</location>
    </subcellularLocation>
    <subcellularLocation>
        <location evidence="7">Dynein axonemal particle</location>
    </subcellularLocation>
</comment>
<dbReference type="GO" id="GO:0120293">
    <property type="term" value="C:dynein axonemal particle"/>
    <property type="evidence" value="ECO:0007669"/>
    <property type="project" value="UniProtKB-SubCell"/>
</dbReference>
<dbReference type="InterPro" id="IPR011990">
    <property type="entry name" value="TPR-like_helical_dom_sf"/>
</dbReference>
<dbReference type="Gene3D" id="3.30.710.10">
    <property type="entry name" value="Potassium Channel Kv1.1, Chain A"/>
    <property type="match status" value="1"/>
</dbReference>
<feature type="region of interest" description="Disordered" evidence="10">
    <location>
        <begin position="323"/>
        <end position="346"/>
    </location>
</feature>
<name>A0A9P0MLT9_NEZVI</name>
<dbReference type="SMART" id="SM00225">
    <property type="entry name" value="BTB"/>
    <property type="match status" value="1"/>
</dbReference>
<dbReference type="PRINTS" id="PR00501">
    <property type="entry name" value="KELCHREPEAT"/>
</dbReference>
<dbReference type="InterPro" id="IPR007052">
    <property type="entry name" value="CS_dom"/>
</dbReference>
<feature type="compositionally biased region" description="Polar residues" evidence="10">
    <location>
        <begin position="194"/>
        <end position="204"/>
    </location>
</feature>
<keyword evidence="3" id="KW-0677">Repeat</keyword>
<dbReference type="Pfam" id="PF24681">
    <property type="entry name" value="Kelch_KLHDC2_KLHL20_DRC7"/>
    <property type="match status" value="1"/>
</dbReference>
<dbReference type="PANTHER" id="PTHR45632">
    <property type="entry name" value="LD33804P"/>
    <property type="match status" value="1"/>
</dbReference>
<evidence type="ECO:0000259" key="11">
    <source>
        <dbReference type="PROSITE" id="PS50097"/>
    </source>
</evidence>
<evidence type="ECO:0000313" key="14">
    <source>
        <dbReference type="Proteomes" id="UP001152798"/>
    </source>
</evidence>
<dbReference type="SUPFAM" id="SSF49764">
    <property type="entry name" value="HSP20-like chaperones"/>
    <property type="match status" value="1"/>
</dbReference>
<accession>A0A9P0MLT9</accession>
<feature type="compositionally biased region" description="Basic and acidic residues" evidence="10">
    <location>
        <begin position="323"/>
        <end position="343"/>
    </location>
</feature>
<feature type="compositionally biased region" description="Basic and acidic residues" evidence="10">
    <location>
        <begin position="216"/>
        <end position="228"/>
    </location>
</feature>
<dbReference type="Gene3D" id="2.60.40.790">
    <property type="match status" value="1"/>
</dbReference>
<evidence type="ECO:0000256" key="9">
    <source>
        <dbReference type="SAM" id="Coils"/>
    </source>
</evidence>
<sequence length="791" mass="91032">MPILIKDYSWRQTNHLVIVRVPLRNIPYKKVDLFHSDLYIKVHFPPFLFECCLYEPINEDESKCTIVEGEAVFELAKNEEKVWPTLNKEVTKQEMVQIKKEAIEHAQKRTKELIEKKKDKRKERRDACIGQQIAIDTKSREIIQDKKDSEKRIAFGDVMDWKEKETDKDFLPSPLERATALIKSLKDKNEKGKSNQNDIISNGINKSEEDENSTDEESKNESEPDKSKEIWKNDEVCCRKIPKEEKWLVKQKEARRKTGFMAEDLRPEENDPIWLLEKGKGRALLQLGKPQSALTDFEDALEIHPYRNDIHNLMDRAEADIEAEKAEENAPEPPKESQEDRHSYWKRSKSYRKRRWNNIQFPYPRVRPFPRLWADLRDRDQLCDCTVESKDGKIYRWDLAKASETIRANYRRNEERDGLERLGNIKGHRLIFATAGEYFQAAFTNPLSKSHKHIMLPFSSSVVDAIMEFAYTGNVKLTVENVEELLPAADHLGMVGLIDLCSQYLHKQISPHILQLAHNAIKNRMENDNCLVETSHSYMSRPRVPYSILFAAGGWSSGAPTNLLETYDIRSYHGLVSVNNILYIIGGFDGSVHFSTVRSFNPMTKQWKDRACMNYPRCYVSCIELGGEIYAIGGYNGRSRMSSVEKYNVVLNQWDMIQPMAKQRSDAGAVAVDNKIYVAGGFNGQDVLTSVEMYDLATKQWTLIANLRTPRSGVSLCFFRGYVYAIGGFSGYQRNSTTSLTEMYDGQKWFPACPMNMNRSALAVCVCHGLPNSIDYCLLHKMIGERISAMG</sequence>
<dbReference type="InterPro" id="IPR008978">
    <property type="entry name" value="HSP20-like_chaperone"/>
</dbReference>
<keyword evidence="9" id="KW-0175">Coiled coil</keyword>
<dbReference type="Proteomes" id="UP001152798">
    <property type="component" value="Chromosome 4"/>
</dbReference>
<dbReference type="GO" id="GO:0007399">
    <property type="term" value="P:nervous system development"/>
    <property type="evidence" value="ECO:0007669"/>
    <property type="project" value="UniProtKB-KW"/>
</dbReference>
<feature type="coiled-coil region" evidence="9">
    <location>
        <begin position="96"/>
        <end position="123"/>
    </location>
</feature>
<keyword evidence="5" id="KW-0524">Neurogenesis</keyword>
<evidence type="ECO:0000259" key="12">
    <source>
        <dbReference type="PROSITE" id="PS51203"/>
    </source>
</evidence>
<evidence type="ECO:0000256" key="6">
    <source>
        <dbReference type="ARBA" id="ARBA00023273"/>
    </source>
</evidence>
<dbReference type="PROSITE" id="PS50097">
    <property type="entry name" value="BTB"/>
    <property type="match status" value="1"/>
</dbReference>
<dbReference type="InterPro" id="IPR037894">
    <property type="entry name" value="CS_DYX1C1"/>
</dbReference>
<evidence type="ECO:0000256" key="4">
    <source>
        <dbReference type="ARBA" id="ARBA00022803"/>
    </source>
</evidence>
<dbReference type="AlphaFoldDB" id="A0A9P0MLT9"/>
<gene>
    <name evidence="13" type="ORF">NEZAVI_LOCUS9730</name>
</gene>